<feature type="transmembrane region" description="Helical" evidence="1">
    <location>
        <begin position="46"/>
        <end position="67"/>
    </location>
</feature>
<dbReference type="Proteomes" id="UP000321363">
    <property type="component" value="Unassembled WGS sequence"/>
</dbReference>
<keyword evidence="1" id="KW-0812">Transmembrane</keyword>
<keyword evidence="1" id="KW-0472">Membrane</keyword>
<evidence type="ECO:0000313" key="2">
    <source>
        <dbReference type="EMBL" id="TXC92992.1"/>
    </source>
</evidence>
<evidence type="ECO:0000256" key="1">
    <source>
        <dbReference type="SAM" id="Phobius"/>
    </source>
</evidence>
<sequence>MSEAVREAIQLNHYHLSAWYPLLTIFGYILILSYKKTMNLTKLEIYVSSLFALYLSIITDYLLGMTFNFYDYYDTGGDIWTPITVIPLYILTNIVFLNYYPFHSSTLKKCLYIFIWCVYAIAWEWFAVTYTSFFNYKKWELWYSAFIYPFLYFLLLANIKLIRRLDRKRF</sequence>
<keyword evidence="3" id="KW-1185">Reference proteome</keyword>
<dbReference type="AlphaFoldDB" id="A0A5C6WAY9"/>
<dbReference type="OrthoDB" id="2627420at2"/>
<feature type="transmembrane region" description="Helical" evidence="1">
    <location>
        <begin position="16"/>
        <end position="34"/>
    </location>
</feature>
<dbReference type="EMBL" id="VOQF01000001">
    <property type="protein sequence ID" value="TXC92992.1"/>
    <property type="molecule type" value="Genomic_DNA"/>
</dbReference>
<accession>A0A5C6WAY9</accession>
<comment type="caution">
    <text evidence="2">The sequence shown here is derived from an EMBL/GenBank/DDBJ whole genome shotgun (WGS) entry which is preliminary data.</text>
</comment>
<name>A0A5C6WAY9_9BACI</name>
<protein>
    <submittedName>
        <fullName evidence="2">Uncharacterized protein</fullName>
    </submittedName>
</protein>
<dbReference type="RefSeq" id="WP_146945853.1">
    <property type="nucleotide sequence ID" value="NZ_VOQF01000001.1"/>
</dbReference>
<feature type="transmembrane region" description="Helical" evidence="1">
    <location>
        <begin position="111"/>
        <end position="130"/>
    </location>
</feature>
<keyword evidence="1" id="KW-1133">Transmembrane helix</keyword>
<gene>
    <name evidence="2" type="ORF">FS935_02010</name>
</gene>
<evidence type="ECO:0000313" key="3">
    <source>
        <dbReference type="Proteomes" id="UP000321363"/>
    </source>
</evidence>
<feature type="transmembrane region" description="Helical" evidence="1">
    <location>
        <begin position="142"/>
        <end position="162"/>
    </location>
</feature>
<dbReference type="InterPro" id="IPR048147">
    <property type="entry name" value="CBO0543-like"/>
</dbReference>
<organism evidence="2 3">
    <name type="scientific">Metabacillus litoralis</name>
    <dbReference type="NCBI Taxonomy" id="152268"/>
    <lineage>
        <taxon>Bacteria</taxon>
        <taxon>Bacillati</taxon>
        <taxon>Bacillota</taxon>
        <taxon>Bacilli</taxon>
        <taxon>Bacillales</taxon>
        <taxon>Bacillaceae</taxon>
        <taxon>Metabacillus</taxon>
    </lineage>
</organism>
<dbReference type="NCBIfam" id="NF041644">
    <property type="entry name" value="CBO0543_fam"/>
    <property type="match status" value="1"/>
</dbReference>
<proteinExistence type="predicted"/>
<reference evidence="2 3" key="1">
    <citation type="journal article" date="2005" name="Int. J. Syst. Evol. Microbiol.">
        <title>Bacillus litoralis sp. nov., isolated from a tidal flat of the Yellow Sea in Korea.</title>
        <authorList>
            <person name="Yoon J.H."/>
            <person name="Oh T.K."/>
        </authorList>
    </citation>
    <scope>NUCLEOTIDE SEQUENCE [LARGE SCALE GENOMIC DNA]</scope>
    <source>
        <strain evidence="2 3">SW-211</strain>
    </source>
</reference>
<feature type="transmembrane region" description="Helical" evidence="1">
    <location>
        <begin position="79"/>
        <end position="99"/>
    </location>
</feature>